<dbReference type="EMBL" id="CP034183">
    <property type="protein sequence ID" value="AZI41461.1"/>
    <property type="molecule type" value="Genomic_DNA"/>
</dbReference>
<keyword evidence="3" id="KW-1185">Reference proteome</keyword>
<feature type="domain" description="HTH cro/C1-type" evidence="1">
    <location>
        <begin position="9"/>
        <end position="53"/>
    </location>
</feature>
<organism evidence="2 3">
    <name type="scientific">Deinococcus psychrotolerans</name>
    <dbReference type="NCBI Taxonomy" id="2489213"/>
    <lineage>
        <taxon>Bacteria</taxon>
        <taxon>Thermotogati</taxon>
        <taxon>Deinococcota</taxon>
        <taxon>Deinococci</taxon>
        <taxon>Deinococcales</taxon>
        <taxon>Deinococcaceae</taxon>
        <taxon>Deinococcus</taxon>
    </lineage>
</organism>
<dbReference type="SUPFAM" id="SSF47413">
    <property type="entry name" value="lambda repressor-like DNA-binding domains"/>
    <property type="match status" value="1"/>
</dbReference>
<dbReference type="Gene3D" id="1.10.260.40">
    <property type="entry name" value="lambda repressor-like DNA-binding domains"/>
    <property type="match status" value="1"/>
</dbReference>
<gene>
    <name evidence="2" type="ORF">EHF33_00735</name>
</gene>
<evidence type="ECO:0000313" key="3">
    <source>
        <dbReference type="Proteomes" id="UP000276417"/>
    </source>
</evidence>
<evidence type="ECO:0000313" key="2">
    <source>
        <dbReference type="EMBL" id="AZI41461.1"/>
    </source>
</evidence>
<dbReference type="Proteomes" id="UP000276417">
    <property type="component" value="Chromosome 1"/>
</dbReference>
<reference evidence="2 3" key="1">
    <citation type="submission" date="2018-11" db="EMBL/GenBank/DDBJ databases">
        <title>Deinococcus shelandsis sp. nov., isolated from South Shetland Islands soil of Antarctica.</title>
        <authorList>
            <person name="Tian J."/>
        </authorList>
    </citation>
    <scope>NUCLEOTIDE SEQUENCE [LARGE SCALE GENOMIC DNA]</scope>
    <source>
        <strain evidence="2 3">S14-83T</strain>
    </source>
</reference>
<dbReference type="GO" id="GO:0003677">
    <property type="term" value="F:DNA binding"/>
    <property type="evidence" value="ECO:0007669"/>
    <property type="project" value="InterPro"/>
</dbReference>
<evidence type="ECO:0000259" key="1">
    <source>
        <dbReference type="Pfam" id="PF13443"/>
    </source>
</evidence>
<dbReference type="RefSeq" id="WP_124867175.1">
    <property type="nucleotide sequence ID" value="NZ_CP034183.1"/>
</dbReference>
<dbReference type="InterPro" id="IPR001387">
    <property type="entry name" value="Cro/C1-type_HTH"/>
</dbReference>
<dbReference type="KEGG" id="dph:EHF33_00735"/>
<dbReference type="OrthoDB" id="71951at2"/>
<protein>
    <submittedName>
        <fullName evidence="2">XRE family transcriptional regulator</fullName>
    </submittedName>
</protein>
<sequence length="126" mass="13522">MNGQMQIGLASLLKRHNITQKQLAQAARMRPATLNALYNARVERVEMSTLVDLVIGLRQLGVKADVGDILQVVDVPDPADQAARDRALKLLGGEPWGLKPAGLSEPVPVSGPPIEDLLPEFLGPSL</sequence>
<dbReference type="Pfam" id="PF13443">
    <property type="entry name" value="HTH_26"/>
    <property type="match status" value="1"/>
</dbReference>
<name>A0A3G8YJ49_9DEIO</name>
<dbReference type="InterPro" id="IPR010982">
    <property type="entry name" value="Lambda_DNA-bd_dom_sf"/>
</dbReference>
<dbReference type="AlphaFoldDB" id="A0A3G8YJ49"/>
<proteinExistence type="predicted"/>
<accession>A0A3G8YJ49</accession>